<keyword evidence="2" id="KW-1185">Reference proteome</keyword>
<evidence type="ECO:0008006" key="3">
    <source>
        <dbReference type="Google" id="ProtNLM"/>
    </source>
</evidence>
<evidence type="ECO:0000313" key="1">
    <source>
        <dbReference type="EMBL" id="SFH10444.1"/>
    </source>
</evidence>
<name>A0A1I2XA85_9RHOB</name>
<dbReference type="AlphaFoldDB" id="A0A1I2XA85"/>
<proteinExistence type="predicted"/>
<dbReference type="RefSeq" id="WP_074965834.1">
    <property type="nucleotide sequence ID" value="NZ_CBCRYP010000002.1"/>
</dbReference>
<gene>
    <name evidence="1" type="ORF">SAMN04488021_101188</name>
</gene>
<accession>A0A1I2XA85</accession>
<organism evidence="1 2">
    <name type="scientific">Paracoccus aminovorans</name>
    <dbReference type="NCBI Taxonomy" id="34004"/>
    <lineage>
        <taxon>Bacteria</taxon>
        <taxon>Pseudomonadati</taxon>
        <taxon>Pseudomonadota</taxon>
        <taxon>Alphaproteobacteria</taxon>
        <taxon>Rhodobacterales</taxon>
        <taxon>Paracoccaceae</taxon>
        <taxon>Paracoccus</taxon>
    </lineage>
</organism>
<evidence type="ECO:0000313" key="2">
    <source>
        <dbReference type="Proteomes" id="UP000183635"/>
    </source>
</evidence>
<dbReference type="EMBL" id="FOPU01000001">
    <property type="protein sequence ID" value="SFH10444.1"/>
    <property type="molecule type" value="Genomic_DNA"/>
</dbReference>
<dbReference type="Pfam" id="PF10983">
    <property type="entry name" value="DUF2793"/>
    <property type="match status" value="1"/>
</dbReference>
<sequence length="240" mass="25158">MPENTTANCGLPLLLPAQAQKHVTVNDALMRLDGQLDLVLQSLTRITPPETVVDGLCWGVPQGAVNAWEGQGGKVAIGANGGWIFVQPGYGRRAVIADQGVAAIHDGAAWVPGAVTLGQHGSGMIARQMSEDVTLGAGAWSESSMMIPAGALVIGVTGRVQQAITGSATTWRLGTVGSADTLRQFGELLGKAQGSWVRGLLSPPVVFWQPTALRLSATGGQFAGGRVRLVLHWWELRLPE</sequence>
<dbReference type="InterPro" id="IPR021251">
    <property type="entry name" value="DUF2793"/>
</dbReference>
<dbReference type="Proteomes" id="UP000183635">
    <property type="component" value="Unassembled WGS sequence"/>
</dbReference>
<dbReference type="OrthoDB" id="564699at2"/>
<dbReference type="STRING" id="34004.SAMN04488021_101188"/>
<protein>
    <recommendedName>
        <fullName evidence="3">DUF2793 domain-containing protein</fullName>
    </recommendedName>
</protein>
<reference evidence="1 2" key="1">
    <citation type="submission" date="2016-10" db="EMBL/GenBank/DDBJ databases">
        <authorList>
            <person name="de Groot N.N."/>
        </authorList>
    </citation>
    <scope>NUCLEOTIDE SEQUENCE [LARGE SCALE GENOMIC DNA]</scope>
    <source>
        <strain evidence="1 2">DSM 8537</strain>
    </source>
</reference>